<accession>A0A1E5W520</accession>
<feature type="transmembrane region" description="Helical" evidence="1">
    <location>
        <begin position="20"/>
        <end position="40"/>
    </location>
</feature>
<dbReference type="OrthoDB" id="757695at2759"/>
<evidence type="ECO:0000256" key="1">
    <source>
        <dbReference type="SAM" id="Phobius"/>
    </source>
</evidence>
<sequence length="42" mass="4502">LTGLSVVSKAAFDAGMSTFVFVFYRQAVGAILMLPLALVLQR</sequence>
<feature type="non-terminal residue" evidence="2">
    <location>
        <position position="1"/>
    </location>
</feature>
<evidence type="ECO:0000313" key="3">
    <source>
        <dbReference type="Proteomes" id="UP000095767"/>
    </source>
</evidence>
<keyword evidence="1" id="KW-0472">Membrane</keyword>
<keyword evidence="3" id="KW-1185">Reference proteome</keyword>
<protein>
    <recommendedName>
        <fullName evidence="4">WAT1-related protein</fullName>
    </recommendedName>
</protein>
<keyword evidence="1" id="KW-0812">Transmembrane</keyword>
<dbReference type="AlphaFoldDB" id="A0A1E5W520"/>
<evidence type="ECO:0000313" key="2">
    <source>
        <dbReference type="EMBL" id="OEL32447.1"/>
    </source>
</evidence>
<evidence type="ECO:0008006" key="4">
    <source>
        <dbReference type="Google" id="ProtNLM"/>
    </source>
</evidence>
<dbReference type="EMBL" id="LWDX02021110">
    <property type="protein sequence ID" value="OEL32447.1"/>
    <property type="molecule type" value="Genomic_DNA"/>
</dbReference>
<comment type="caution">
    <text evidence="2">The sequence shown here is derived from an EMBL/GenBank/DDBJ whole genome shotgun (WGS) entry which is preliminary data.</text>
</comment>
<keyword evidence="1" id="KW-1133">Transmembrane helix</keyword>
<name>A0A1E5W520_9POAL</name>
<gene>
    <name evidence="2" type="ORF">BAE44_0006533</name>
</gene>
<reference evidence="2 3" key="1">
    <citation type="submission" date="2016-09" db="EMBL/GenBank/DDBJ databases">
        <title>The draft genome of Dichanthelium oligosanthes: A C3 panicoid grass species.</title>
        <authorList>
            <person name="Studer A.J."/>
            <person name="Schnable J.C."/>
            <person name="Brutnell T.P."/>
        </authorList>
    </citation>
    <scope>NUCLEOTIDE SEQUENCE [LARGE SCALE GENOMIC DNA]</scope>
    <source>
        <strain evidence="3">cv. Kellogg 1175</strain>
        <tissue evidence="2">Leaf</tissue>
    </source>
</reference>
<dbReference type="Proteomes" id="UP000095767">
    <property type="component" value="Unassembled WGS sequence"/>
</dbReference>
<organism evidence="2 3">
    <name type="scientific">Dichanthelium oligosanthes</name>
    <dbReference type="NCBI Taxonomy" id="888268"/>
    <lineage>
        <taxon>Eukaryota</taxon>
        <taxon>Viridiplantae</taxon>
        <taxon>Streptophyta</taxon>
        <taxon>Embryophyta</taxon>
        <taxon>Tracheophyta</taxon>
        <taxon>Spermatophyta</taxon>
        <taxon>Magnoliopsida</taxon>
        <taxon>Liliopsida</taxon>
        <taxon>Poales</taxon>
        <taxon>Poaceae</taxon>
        <taxon>PACMAD clade</taxon>
        <taxon>Panicoideae</taxon>
        <taxon>Panicodae</taxon>
        <taxon>Paniceae</taxon>
        <taxon>Dichantheliinae</taxon>
        <taxon>Dichanthelium</taxon>
    </lineage>
</organism>
<proteinExistence type="predicted"/>